<dbReference type="GeneID" id="55966736"/>
<dbReference type="RefSeq" id="XP_035325421.1">
    <property type="nucleotide sequence ID" value="XM_035462491.1"/>
</dbReference>
<reference evidence="3" key="1">
    <citation type="submission" date="2020-03" db="EMBL/GenBank/DDBJ databases">
        <title>Site-based positive gene gene selection in Geosmithia morbida across the United States reveals a broad range of putative effectors and factors for local host and environmental adapation.</title>
        <authorList>
            <person name="Onufrak A."/>
            <person name="Murdoch R.W."/>
            <person name="Gazis R."/>
            <person name="Huff M."/>
            <person name="Staton M."/>
            <person name="Klingeman W."/>
            <person name="Hadziabdic D."/>
        </authorList>
    </citation>
    <scope>NUCLEOTIDE SEQUENCE</scope>
    <source>
        <strain evidence="3">1262</strain>
    </source>
</reference>
<feature type="signal peptide" evidence="2">
    <location>
        <begin position="1"/>
        <end position="19"/>
    </location>
</feature>
<feature type="transmembrane region" description="Helical" evidence="1">
    <location>
        <begin position="127"/>
        <end position="146"/>
    </location>
</feature>
<dbReference type="OrthoDB" id="40134at2759"/>
<evidence type="ECO:0000256" key="1">
    <source>
        <dbReference type="SAM" id="Phobius"/>
    </source>
</evidence>
<evidence type="ECO:0000256" key="2">
    <source>
        <dbReference type="SAM" id="SignalP"/>
    </source>
</evidence>
<keyword evidence="1" id="KW-1133">Transmembrane helix</keyword>
<feature type="transmembrane region" description="Helical" evidence="1">
    <location>
        <begin position="166"/>
        <end position="184"/>
    </location>
</feature>
<evidence type="ECO:0000313" key="4">
    <source>
        <dbReference type="Proteomes" id="UP000749293"/>
    </source>
</evidence>
<feature type="transmembrane region" description="Helical" evidence="1">
    <location>
        <begin position="231"/>
        <end position="248"/>
    </location>
</feature>
<dbReference type="Proteomes" id="UP000749293">
    <property type="component" value="Unassembled WGS sequence"/>
</dbReference>
<evidence type="ECO:0000313" key="3">
    <source>
        <dbReference type="EMBL" id="KAF4126769.1"/>
    </source>
</evidence>
<gene>
    <name evidence="3" type="ORF">GMORB2_0506</name>
</gene>
<protein>
    <submittedName>
        <fullName evidence="3">Transmembrane amino acid transporter protein</fullName>
    </submittedName>
</protein>
<feature type="transmembrane region" description="Helical" evidence="1">
    <location>
        <begin position="190"/>
        <end position="211"/>
    </location>
</feature>
<sequence>MTSVFQIVTFTSVLIFVVAVTQQQQGRPAAAPAHGEFELGWVSVATPGFAAGITASANIFISGSGSSTYLPVMSEMKRPQDYRKAVYVTGALAGAMYLAFSLVVHRWCGVWLTTPVFSSAGVLFKKVCYGVALPGLVIGVGIYQHIAAKYVFVRALRGSRHLQENAAVHCIVLGVLGFVVAESVPILHYILGLAGSACFAPFSLVFPALLWMHDFDFGAASSVSVRDRAKCAFHILIFLVGMFMVIGGT</sequence>
<keyword evidence="1" id="KW-0472">Membrane</keyword>
<keyword evidence="1 3" id="KW-0812">Transmembrane</keyword>
<feature type="chain" id="PRO_5040483456" evidence="2">
    <location>
        <begin position="20"/>
        <end position="249"/>
    </location>
</feature>
<name>A0A9P5D9Q4_9HYPO</name>
<feature type="transmembrane region" description="Helical" evidence="1">
    <location>
        <begin position="85"/>
        <end position="107"/>
    </location>
</feature>
<keyword evidence="2" id="KW-0732">Signal</keyword>
<proteinExistence type="predicted"/>
<accession>A0A9P5D9Q4</accession>
<comment type="caution">
    <text evidence="3">The sequence shown here is derived from an EMBL/GenBank/DDBJ whole genome shotgun (WGS) entry which is preliminary data.</text>
</comment>
<keyword evidence="4" id="KW-1185">Reference proteome</keyword>
<organism evidence="3 4">
    <name type="scientific">Geosmithia morbida</name>
    <dbReference type="NCBI Taxonomy" id="1094350"/>
    <lineage>
        <taxon>Eukaryota</taxon>
        <taxon>Fungi</taxon>
        <taxon>Dikarya</taxon>
        <taxon>Ascomycota</taxon>
        <taxon>Pezizomycotina</taxon>
        <taxon>Sordariomycetes</taxon>
        <taxon>Hypocreomycetidae</taxon>
        <taxon>Hypocreales</taxon>
        <taxon>Bionectriaceae</taxon>
        <taxon>Geosmithia</taxon>
    </lineage>
</organism>
<dbReference type="AlphaFoldDB" id="A0A9P5D9Q4"/>
<dbReference type="EMBL" id="JAANYQ010000001">
    <property type="protein sequence ID" value="KAF4126769.1"/>
    <property type="molecule type" value="Genomic_DNA"/>
</dbReference>